<evidence type="ECO:0000256" key="1">
    <source>
        <dbReference type="ARBA" id="ARBA00009995"/>
    </source>
</evidence>
<name>A0AA38M3X8_9CUCU</name>
<dbReference type="PROSITE" id="PS00375">
    <property type="entry name" value="UDPGT"/>
    <property type="match status" value="1"/>
</dbReference>
<protein>
    <recommendedName>
        <fullName evidence="5">UDP-glucuronosyltransferase</fullName>
        <ecNumber evidence="5">2.4.1.17</ecNumber>
    </recommendedName>
</protein>
<dbReference type="Pfam" id="PF00201">
    <property type="entry name" value="UDPGT"/>
    <property type="match status" value="1"/>
</dbReference>
<evidence type="ECO:0000256" key="4">
    <source>
        <dbReference type="RuleBase" id="RU003718"/>
    </source>
</evidence>
<proteinExistence type="inferred from homology"/>
<keyword evidence="5" id="KW-0732">Signal</keyword>
<keyword evidence="5" id="KW-0812">Transmembrane</keyword>
<comment type="catalytic activity">
    <reaction evidence="5">
        <text>glucuronate acceptor + UDP-alpha-D-glucuronate = acceptor beta-D-glucuronoside + UDP + H(+)</text>
        <dbReference type="Rhea" id="RHEA:21032"/>
        <dbReference type="ChEBI" id="CHEBI:15378"/>
        <dbReference type="ChEBI" id="CHEBI:58052"/>
        <dbReference type="ChEBI" id="CHEBI:58223"/>
        <dbReference type="ChEBI" id="CHEBI:132367"/>
        <dbReference type="ChEBI" id="CHEBI:132368"/>
        <dbReference type="EC" id="2.4.1.17"/>
    </reaction>
</comment>
<feature type="transmembrane region" description="Helical" evidence="5">
    <location>
        <begin position="465"/>
        <end position="492"/>
    </location>
</feature>
<evidence type="ECO:0000313" key="6">
    <source>
        <dbReference type="EMBL" id="KAJ3642471.1"/>
    </source>
</evidence>
<keyword evidence="5" id="KW-0472">Membrane</keyword>
<dbReference type="AlphaFoldDB" id="A0AA38M3X8"/>
<dbReference type="FunFam" id="3.40.50.2000:FF:000050">
    <property type="entry name" value="UDP-glucuronosyltransferase"/>
    <property type="match status" value="1"/>
</dbReference>
<feature type="signal peptide" evidence="5">
    <location>
        <begin position="1"/>
        <end position="17"/>
    </location>
</feature>
<dbReference type="InterPro" id="IPR002213">
    <property type="entry name" value="UDP_glucos_trans"/>
</dbReference>
<gene>
    <name evidence="6" type="ORF">Zmor_025256</name>
</gene>
<accession>A0AA38M3X8</accession>
<dbReference type="EMBL" id="JALNTZ010000008">
    <property type="protein sequence ID" value="KAJ3642471.1"/>
    <property type="molecule type" value="Genomic_DNA"/>
</dbReference>
<dbReference type="GO" id="GO:0015020">
    <property type="term" value="F:glucuronosyltransferase activity"/>
    <property type="evidence" value="ECO:0007669"/>
    <property type="project" value="UniProtKB-EC"/>
</dbReference>
<dbReference type="InterPro" id="IPR035595">
    <property type="entry name" value="UDP_glycos_trans_CS"/>
</dbReference>
<dbReference type="EC" id="2.4.1.17" evidence="5"/>
<dbReference type="Proteomes" id="UP001168821">
    <property type="component" value="Unassembled WGS sequence"/>
</dbReference>
<evidence type="ECO:0000256" key="3">
    <source>
        <dbReference type="ARBA" id="ARBA00022679"/>
    </source>
</evidence>
<keyword evidence="2 4" id="KW-0328">Glycosyltransferase</keyword>
<dbReference type="GO" id="GO:0016020">
    <property type="term" value="C:membrane"/>
    <property type="evidence" value="ECO:0007669"/>
    <property type="project" value="UniProtKB-SubCell"/>
</dbReference>
<comment type="subcellular location">
    <subcellularLocation>
        <location evidence="5">Membrane</location>
        <topology evidence="5">Single-pass membrane protein</topology>
    </subcellularLocation>
</comment>
<keyword evidence="3 4" id="KW-0808">Transferase</keyword>
<evidence type="ECO:0000313" key="7">
    <source>
        <dbReference type="Proteomes" id="UP001168821"/>
    </source>
</evidence>
<evidence type="ECO:0000256" key="5">
    <source>
        <dbReference type="RuleBase" id="RU362059"/>
    </source>
</evidence>
<dbReference type="Gene3D" id="3.40.50.2000">
    <property type="entry name" value="Glycogen Phosphorylase B"/>
    <property type="match status" value="1"/>
</dbReference>
<keyword evidence="7" id="KW-1185">Reference proteome</keyword>
<evidence type="ECO:0000256" key="2">
    <source>
        <dbReference type="ARBA" id="ARBA00022676"/>
    </source>
</evidence>
<dbReference type="SUPFAM" id="SSF53756">
    <property type="entry name" value="UDP-Glycosyltransferase/glycogen phosphorylase"/>
    <property type="match status" value="1"/>
</dbReference>
<feature type="chain" id="PRO_5041489528" description="UDP-glucuronosyltransferase" evidence="5">
    <location>
        <begin position="18"/>
        <end position="503"/>
    </location>
</feature>
<sequence length="503" mass="57850">MKVVLFITSFLFFRSQCAKILGVFPAPGYSQFILGEVLMTELAKSGHQVTVISPYRPKDEPPNYKTILTKEVIEGTSDVISLWDLESQNLLNNIMASYVFGNVITEKTLQNKEVQELLQPNEHFDLVIVEHFFDDALKGFAMHFKAPLVLFSSMGSTEWNRECMGAPMLPTINAVIYTHYTNRMRFFQRIRNLYGAIFDYLYRHYVFYPVQRKYMAQYFPSSMDFDKVLYNASLMLLNSHVTTSENILLPYNIIEIGGFHVITKPLDKEIQTFLDGATDGAILFSLGSNLHSSDLSQDTRNAIFQVFAKLKQKILWKFETDLPDKPKNLFISKWFKQRDILAHPNIKLFITHGGLLSTEEAIFNGVPMVGIPVFADQRINMARAKSNGVASVVSFSKLSEETLFEAVNETLNNPSYRNNAKRLSSMIKDRPIEPLELAMYWLEYTMRHSGMTFKPSSLYLHWFEMYMVDIACFILFNGLVVLLVIFGLMRICKSKKSDKQKKQ</sequence>
<comment type="caution">
    <text evidence="6">The sequence shown here is derived from an EMBL/GenBank/DDBJ whole genome shotgun (WGS) entry which is preliminary data.</text>
</comment>
<comment type="similarity">
    <text evidence="1 4">Belongs to the UDP-glycosyltransferase family.</text>
</comment>
<dbReference type="PANTHER" id="PTHR48043:SF159">
    <property type="entry name" value="EG:EG0003.4 PROTEIN-RELATED"/>
    <property type="match status" value="1"/>
</dbReference>
<dbReference type="InterPro" id="IPR050271">
    <property type="entry name" value="UDP-glycosyltransferase"/>
</dbReference>
<keyword evidence="5" id="KW-1133">Transmembrane helix</keyword>
<organism evidence="6 7">
    <name type="scientific">Zophobas morio</name>
    <dbReference type="NCBI Taxonomy" id="2755281"/>
    <lineage>
        <taxon>Eukaryota</taxon>
        <taxon>Metazoa</taxon>
        <taxon>Ecdysozoa</taxon>
        <taxon>Arthropoda</taxon>
        <taxon>Hexapoda</taxon>
        <taxon>Insecta</taxon>
        <taxon>Pterygota</taxon>
        <taxon>Neoptera</taxon>
        <taxon>Endopterygota</taxon>
        <taxon>Coleoptera</taxon>
        <taxon>Polyphaga</taxon>
        <taxon>Cucujiformia</taxon>
        <taxon>Tenebrionidae</taxon>
        <taxon>Zophobas</taxon>
    </lineage>
</organism>
<dbReference type="PANTHER" id="PTHR48043">
    <property type="entry name" value="EG:EG0003.4 PROTEIN-RELATED"/>
    <property type="match status" value="1"/>
</dbReference>
<reference evidence="6" key="1">
    <citation type="journal article" date="2023" name="G3 (Bethesda)">
        <title>Whole genome assemblies of Zophobas morio and Tenebrio molitor.</title>
        <authorList>
            <person name="Kaur S."/>
            <person name="Stinson S.A."/>
            <person name="diCenzo G.C."/>
        </authorList>
    </citation>
    <scope>NUCLEOTIDE SEQUENCE</scope>
    <source>
        <strain evidence="6">QUZm001</strain>
    </source>
</reference>
<dbReference type="CDD" id="cd03784">
    <property type="entry name" value="GT1_Gtf-like"/>
    <property type="match status" value="1"/>
</dbReference>